<gene>
    <name evidence="2" type="ORF">BDY21DRAFT_264498</name>
</gene>
<dbReference type="EMBL" id="MU001686">
    <property type="protein sequence ID" value="KAF2455699.1"/>
    <property type="molecule type" value="Genomic_DNA"/>
</dbReference>
<dbReference type="PANTHER" id="PTHR38121:SF4">
    <property type="entry name" value="GH16 DOMAIN-CONTAINING PROTEIN-RELATED"/>
    <property type="match status" value="1"/>
</dbReference>
<evidence type="ECO:0000259" key="1">
    <source>
        <dbReference type="PROSITE" id="PS51762"/>
    </source>
</evidence>
<dbReference type="PROSITE" id="PS51762">
    <property type="entry name" value="GH16_2"/>
    <property type="match status" value="1"/>
</dbReference>
<feature type="non-terminal residue" evidence="2">
    <location>
        <position position="287"/>
    </location>
</feature>
<keyword evidence="3" id="KW-1185">Reference proteome</keyword>
<dbReference type="PANTHER" id="PTHR38121">
    <property type="entry name" value="GH16 DOMAIN-CONTAINING PROTEIN"/>
    <property type="match status" value="1"/>
</dbReference>
<dbReference type="GO" id="GO:0030246">
    <property type="term" value="F:carbohydrate binding"/>
    <property type="evidence" value="ECO:0007669"/>
    <property type="project" value="UniProtKB-KW"/>
</dbReference>
<dbReference type="InterPro" id="IPR013320">
    <property type="entry name" value="ConA-like_dom_sf"/>
</dbReference>
<dbReference type="InterPro" id="IPR000757">
    <property type="entry name" value="Beta-glucanase-like"/>
</dbReference>
<dbReference type="GO" id="GO:0004553">
    <property type="term" value="F:hydrolase activity, hydrolyzing O-glycosyl compounds"/>
    <property type="evidence" value="ECO:0007669"/>
    <property type="project" value="InterPro"/>
</dbReference>
<feature type="non-terminal residue" evidence="2">
    <location>
        <position position="1"/>
    </location>
</feature>
<protein>
    <submittedName>
        <fullName evidence="2">Concanavalin A-like lectin/glucanase domain-containing protein</fullName>
    </submittedName>
</protein>
<dbReference type="GO" id="GO:0005975">
    <property type="term" value="P:carbohydrate metabolic process"/>
    <property type="evidence" value="ECO:0007669"/>
    <property type="project" value="InterPro"/>
</dbReference>
<evidence type="ECO:0000313" key="3">
    <source>
        <dbReference type="Proteomes" id="UP000799766"/>
    </source>
</evidence>
<feature type="domain" description="GH16" evidence="1">
    <location>
        <begin position="30"/>
        <end position="273"/>
    </location>
</feature>
<name>A0A6A6NVG2_9PEZI</name>
<dbReference type="Pfam" id="PF00722">
    <property type="entry name" value="Glyco_hydro_16"/>
    <property type="match status" value="1"/>
</dbReference>
<dbReference type="OrthoDB" id="4388755at2759"/>
<sequence>TNDCTLFSINGSTIGNFTHYRFYDFRDVYADDAAADSSSDDAIPQSRTIRDNTWMDQWSRRDQLKEAWNDNIIDMEYNARNIYIENSTEDSGDYSTFLTLYTTRLADGSQQAGEFDYVEANVTYLSLRLLARVSGSSGAVAGFFTYHNDTSETDIEVLTRDPTSAVHYSNQPTADDEDNIIAGATFNNSMPPGQPWDDWQVHRLDWLPGQSVWYVNGVQTGATRINVPDVAQMVILNMWSNGGSFAGRMEVGGEAYLNVQWLEMVYNTTDVETPGSDGDPTVCFIEE</sequence>
<dbReference type="SUPFAM" id="SSF49899">
    <property type="entry name" value="Concanavalin A-like lectins/glucanases"/>
    <property type="match status" value="1"/>
</dbReference>
<dbReference type="Proteomes" id="UP000799766">
    <property type="component" value="Unassembled WGS sequence"/>
</dbReference>
<proteinExistence type="predicted"/>
<evidence type="ECO:0000313" key="2">
    <source>
        <dbReference type="EMBL" id="KAF2455699.1"/>
    </source>
</evidence>
<dbReference type="Gene3D" id="2.60.120.200">
    <property type="match status" value="1"/>
</dbReference>
<dbReference type="CDD" id="cd00413">
    <property type="entry name" value="Glyco_hydrolase_16"/>
    <property type="match status" value="1"/>
</dbReference>
<reference evidence="2" key="1">
    <citation type="journal article" date="2020" name="Stud. Mycol.">
        <title>101 Dothideomycetes genomes: a test case for predicting lifestyles and emergence of pathogens.</title>
        <authorList>
            <person name="Haridas S."/>
            <person name="Albert R."/>
            <person name="Binder M."/>
            <person name="Bloem J."/>
            <person name="Labutti K."/>
            <person name="Salamov A."/>
            <person name="Andreopoulos B."/>
            <person name="Baker S."/>
            <person name="Barry K."/>
            <person name="Bills G."/>
            <person name="Bluhm B."/>
            <person name="Cannon C."/>
            <person name="Castanera R."/>
            <person name="Culley D."/>
            <person name="Daum C."/>
            <person name="Ezra D."/>
            <person name="Gonzalez J."/>
            <person name="Henrissat B."/>
            <person name="Kuo A."/>
            <person name="Liang C."/>
            <person name="Lipzen A."/>
            <person name="Lutzoni F."/>
            <person name="Magnuson J."/>
            <person name="Mondo S."/>
            <person name="Nolan M."/>
            <person name="Ohm R."/>
            <person name="Pangilinan J."/>
            <person name="Park H.-J."/>
            <person name="Ramirez L."/>
            <person name="Alfaro M."/>
            <person name="Sun H."/>
            <person name="Tritt A."/>
            <person name="Yoshinaga Y."/>
            <person name="Zwiers L.-H."/>
            <person name="Turgeon B."/>
            <person name="Goodwin S."/>
            <person name="Spatafora J."/>
            <person name="Crous P."/>
            <person name="Grigoriev I."/>
        </authorList>
    </citation>
    <scope>NUCLEOTIDE SEQUENCE</scope>
    <source>
        <strain evidence="2">ATCC 16933</strain>
    </source>
</reference>
<dbReference type="AlphaFoldDB" id="A0A6A6NVG2"/>
<accession>A0A6A6NVG2</accession>
<keyword evidence="2" id="KW-0430">Lectin</keyword>
<organism evidence="2 3">
    <name type="scientific">Lineolata rhizophorae</name>
    <dbReference type="NCBI Taxonomy" id="578093"/>
    <lineage>
        <taxon>Eukaryota</taxon>
        <taxon>Fungi</taxon>
        <taxon>Dikarya</taxon>
        <taxon>Ascomycota</taxon>
        <taxon>Pezizomycotina</taxon>
        <taxon>Dothideomycetes</taxon>
        <taxon>Dothideomycetes incertae sedis</taxon>
        <taxon>Lineolatales</taxon>
        <taxon>Lineolataceae</taxon>
        <taxon>Lineolata</taxon>
    </lineage>
</organism>